<reference evidence="2 3" key="1">
    <citation type="submission" date="2018-11" db="EMBL/GenBank/DDBJ databases">
        <title>Genomic Encyclopedia of Type Strains, Phase IV (KMG-IV): sequencing the most valuable type-strain genomes for metagenomic binning, comparative biology and taxonomic classification.</title>
        <authorList>
            <person name="Goeker M."/>
        </authorList>
    </citation>
    <scope>NUCLEOTIDE SEQUENCE [LARGE SCALE GENOMIC DNA]</scope>
    <source>
        <strain evidence="2 3">DSM 101684</strain>
    </source>
</reference>
<organism evidence="2 3">
    <name type="scientific">Tibeticola sediminis</name>
    <dbReference type="NCBI Taxonomy" id="1917811"/>
    <lineage>
        <taxon>Bacteria</taxon>
        <taxon>Pseudomonadati</taxon>
        <taxon>Pseudomonadota</taxon>
        <taxon>Betaproteobacteria</taxon>
        <taxon>Burkholderiales</taxon>
        <taxon>Comamonadaceae</taxon>
        <taxon>Tibeticola</taxon>
    </lineage>
</organism>
<evidence type="ECO:0000313" key="3">
    <source>
        <dbReference type="Proteomes" id="UP000272193"/>
    </source>
</evidence>
<dbReference type="EMBL" id="RKQL01000005">
    <property type="protein sequence ID" value="RPE64983.1"/>
    <property type="molecule type" value="Genomic_DNA"/>
</dbReference>
<dbReference type="InterPro" id="IPR001466">
    <property type="entry name" value="Beta-lactam-related"/>
</dbReference>
<dbReference type="SUPFAM" id="SSF56601">
    <property type="entry name" value="beta-lactamase/transpeptidase-like"/>
    <property type="match status" value="1"/>
</dbReference>
<comment type="caution">
    <text evidence="2">The sequence shown here is derived from an EMBL/GenBank/DDBJ whole genome shotgun (WGS) entry which is preliminary data.</text>
</comment>
<keyword evidence="3" id="KW-1185">Reference proteome</keyword>
<protein>
    <submittedName>
        <fullName evidence="2">CubicO group peptidase (Beta-lactamase class C family)</fullName>
    </submittedName>
</protein>
<feature type="domain" description="Beta-lactamase-related" evidence="1">
    <location>
        <begin position="31"/>
        <end position="387"/>
    </location>
</feature>
<dbReference type="PANTHER" id="PTHR43283:SF3">
    <property type="entry name" value="BETA-LACTAMASE FAMILY PROTEIN (AFU_ORTHOLOGUE AFUA_5G07500)"/>
    <property type="match status" value="1"/>
</dbReference>
<evidence type="ECO:0000313" key="2">
    <source>
        <dbReference type="EMBL" id="RPE64983.1"/>
    </source>
</evidence>
<dbReference type="InterPro" id="IPR050789">
    <property type="entry name" value="Diverse_Enzym_Activities"/>
</dbReference>
<accession>A0A3N4U2C0</accession>
<dbReference type="Pfam" id="PF00144">
    <property type="entry name" value="Beta-lactamase"/>
    <property type="match status" value="1"/>
</dbReference>
<evidence type="ECO:0000259" key="1">
    <source>
        <dbReference type="Pfam" id="PF00144"/>
    </source>
</evidence>
<dbReference type="RefSeq" id="WP_170159061.1">
    <property type="nucleotide sequence ID" value="NZ_RKQL01000005.1"/>
</dbReference>
<dbReference type="AlphaFoldDB" id="A0A3N4U2C0"/>
<dbReference type="InterPro" id="IPR012338">
    <property type="entry name" value="Beta-lactam/transpept-like"/>
</dbReference>
<dbReference type="PANTHER" id="PTHR43283">
    <property type="entry name" value="BETA-LACTAMASE-RELATED"/>
    <property type="match status" value="1"/>
</dbReference>
<dbReference type="Proteomes" id="UP000272193">
    <property type="component" value="Unassembled WGS sequence"/>
</dbReference>
<name>A0A3N4U2C0_9BURK</name>
<dbReference type="Gene3D" id="3.40.710.10">
    <property type="entry name" value="DD-peptidase/beta-lactamase superfamily"/>
    <property type="match status" value="1"/>
</dbReference>
<sequence>MMHGIHPLPQARPGDLGLCPLRLQRLLDALQGDIDRSRLPGAVVLIARHGQVALFEHLGLRAPLRGEPMTRDTVFRIYSMTKPIVSAAVLMLVEQGRLQLEDPLARWLPEFASLEVLQPGTGERVPAQRAPTVHDLLRHTAGFTYEFLGSTEVHRAYAQARIGSRERDNAAFTATLATLPLLIQPGTAWEYSRATDVLGRLIEVVSGQTLGAWLQAHVFEPLGMKDTRFDVPEDWLARLAEPFPKDPDGAPMMVVTDYRRPGRHESGGGGLVSTARDYARFVQFLLNRGTLDNVRLLGPHIVDWMTADHLGDLPRASAGSAALLPPGHGFGLGVAVRTAAGLAPTPGSVGMYYWGGLAGTSFFADPALGLQAILMIQAPNQREYYRALFRNMVYAAVLD</sequence>
<proteinExistence type="predicted"/>
<gene>
    <name evidence="2" type="ORF">EDC62_2107</name>
</gene>